<name>A0AAD6Q8S3_9ROSI</name>
<proteinExistence type="predicted"/>
<keyword evidence="2" id="KW-0732">Signal</keyword>
<feature type="chain" id="PRO_5042163398" evidence="2">
    <location>
        <begin position="24"/>
        <end position="86"/>
    </location>
</feature>
<evidence type="ECO:0000313" key="3">
    <source>
        <dbReference type="EMBL" id="KAJ6983166.1"/>
    </source>
</evidence>
<keyword evidence="4" id="KW-1185">Reference proteome</keyword>
<dbReference type="EMBL" id="JAQIZT010000010">
    <property type="protein sequence ID" value="KAJ6983166.1"/>
    <property type="molecule type" value="Genomic_DNA"/>
</dbReference>
<sequence>MKRKQILAYALLAFLVASDQCHCSAGIVVQAAKSVDSRLNNAQPELRSTRYKLASWKSGTKFKDTIHKAPSGPSPIGNRHRSSIHV</sequence>
<dbReference type="AlphaFoldDB" id="A0AAD6Q8S3"/>
<feature type="region of interest" description="Disordered" evidence="1">
    <location>
        <begin position="64"/>
        <end position="86"/>
    </location>
</feature>
<evidence type="ECO:0000313" key="4">
    <source>
        <dbReference type="Proteomes" id="UP001164929"/>
    </source>
</evidence>
<comment type="caution">
    <text evidence="3">The sequence shown here is derived from an EMBL/GenBank/DDBJ whole genome shotgun (WGS) entry which is preliminary data.</text>
</comment>
<evidence type="ECO:0000256" key="2">
    <source>
        <dbReference type="SAM" id="SignalP"/>
    </source>
</evidence>
<organism evidence="3 4">
    <name type="scientific">Populus alba x Populus x berolinensis</name>
    <dbReference type="NCBI Taxonomy" id="444605"/>
    <lineage>
        <taxon>Eukaryota</taxon>
        <taxon>Viridiplantae</taxon>
        <taxon>Streptophyta</taxon>
        <taxon>Embryophyta</taxon>
        <taxon>Tracheophyta</taxon>
        <taxon>Spermatophyta</taxon>
        <taxon>Magnoliopsida</taxon>
        <taxon>eudicotyledons</taxon>
        <taxon>Gunneridae</taxon>
        <taxon>Pentapetalae</taxon>
        <taxon>rosids</taxon>
        <taxon>fabids</taxon>
        <taxon>Malpighiales</taxon>
        <taxon>Salicaceae</taxon>
        <taxon>Saliceae</taxon>
        <taxon>Populus</taxon>
    </lineage>
</organism>
<evidence type="ECO:0000256" key="1">
    <source>
        <dbReference type="SAM" id="MobiDB-lite"/>
    </source>
</evidence>
<reference evidence="3" key="1">
    <citation type="journal article" date="2023" name="Mol. Ecol. Resour.">
        <title>Chromosome-level genome assembly of a triploid poplar Populus alba 'Berolinensis'.</title>
        <authorList>
            <person name="Chen S."/>
            <person name="Yu Y."/>
            <person name="Wang X."/>
            <person name="Wang S."/>
            <person name="Zhang T."/>
            <person name="Zhou Y."/>
            <person name="He R."/>
            <person name="Meng N."/>
            <person name="Wang Y."/>
            <person name="Liu W."/>
            <person name="Liu Z."/>
            <person name="Liu J."/>
            <person name="Guo Q."/>
            <person name="Huang H."/>
            <person name="Sederoff R.R."/>
            <person name="Wang G."/>
            <person name="Qu G."/>
            <person name="Chen S."/>
        </authorList>
    </citation>
    <scope>NUCLEOTIDE SEQUENCE</scope>
    <source>
        <strain evidence="3">SC-2020</strain>
    </source>
</reference>
<gene>
    <name evidence="3" type="ORF">NC653_026088</name>
</gene>
<accession>A0AAD6Q8S3</accession>
<dbReference type="Proteomes" id="UP001164929">
    <property type="component" value="Chromosome 10"/>
</dbReference>
<feature type="signal peptide" evidence="2">
    <location>
        <begin position="1"/>
        <end position="23"/>
    </location>
</feature>
<protein>
    <submittedName>
        <fullName evidence="3">Uncharacterized protein</fullName>
    </submittedName>
</protein>